<comment type="caution">
    <text evidence="2">The sequence shown here is derived from an EMBL/GenBank/DDBJ whole genome shotgun (WGS) entry which is preliminary data.</text>
</comment>
<protein>
    <submittedName>
        <fullName evidence="2">Uncharacterized protein</fullName>
    </submittedName>
</protein>
<proteinExistence type="predicted"/>
<feature type="transmembrane region" description="Helical" evidence="1">
    <location>
        <begin position="44"/>
        <end position="67"/>
    </location>
</feature>
<sequence>MQKRKQYLGAEDFYNGKRSAPSPNTMKVCVPNPMPGLRLLDSKLAAIPIIVAFAPIKVIAAGGFFAVAHLKNRQTTKDLDYLLEPDWANDDDIKQSLREAIVQVADELGYPQNWANDDVALFVTKQARQLLMDLALKQNIVLWSGNQITVLSAPVEWALERKLRRIYAADRGRKAELDLSDALAMLNLLKNDKGGRLDMEYYRTLNINGFDVVPDRETMQRVSAAYKAKYNDDVFF</sequence>
<accession>A0A0F0I8T1</accession>
<evidence type="ECO:0000256" key="1">
    <source>
        <dbReference type="SAM" id="Phobius"/>
    </source>
</evidence>
<keyword evidence="1" id="KW-0812">Transmembrane</keyword>
<dbReference type="AlphaFoldDB" id="A0A0F0I8T1"/>
<name>A0A0F0I8T1_ASPPU</name>
<reference evidence="2 3" key="1">
    <citation type="submission" date="2015-02" db="EMBL/GenBank/DDBJ databases">
        <title>Draft genome sequence of Aspergillus parasiticus SU-1.</title>
        <authorList>
            <person name="Yu J."/>
            <person name="Fedorova N."/>
            <person name="Yin Y."/>
            <person name="Losada L."/>
            <person name="Zafar N."/>
            <person name="Taujale R."/>
            <person name="Ehrlich K.C."/>
            <person name="Bhatnagar D."/>
            <person name="Cleveland T.E."/>
            <person name="Bennett J.W."/>
            <person name="Nierman W.C."/>
        </authorList>
    </citation>
    <scope>NUCLEOTIDE SEQUENCE [LARGE SCALE GENOMIC DNA]</scope>
    <source>
        <strain evidence="3">ATCC 56775 / NRRL 5862 / SRRC 143 / SU-1</strain>
    </source>
</reference>
<dbReference type="STRING" id="1403190.A0A0F0I8T1"/>
<evidence type="ECO:0000313" key="2">
    <source>
        <dbReference type="EMBL" id="KJK64135.1"/>
    </source>
</evidence>
<gene>
    <name evidence="2" type="ORF">P875_00138492</name>
</gene>
<keyword evidence="1" id="KW-1133">Transmembrane helix</keyword>
<dbReference type="Proteomes" id="UP000033540">
    <property type="component" value="Unassembled WGS sequence"/>
</dbReference>
<evidence type="ECO:0000313" key="3">
    <source>
        <dbReference type="Proteomes" id="UP000033540"/>
    </source>
</evidence>
<keyword evidence="1" id="KW-0472">Membrane</keyword>
<dbReference type="EMBL" id="JZEE01000523">
    <property type="protein sequence ID" value="KJK64135.1"/>
    <property type="molecule type" value="Genomic_DNA"/>
</dbReference>
<dbReference type="OrthoDB" id="3348320at2759"/>
<organism evidence="2 3">
    <name type="scientific">Aspergillus parasiticus (strain ATCC 56775 / NRRL 5862 / SRRC 143 / SU-1)</name>
    <dbReference type="NCBI Taxonomy" id="1403190"/>
    <lineage>
        <taxon>Eukaryota</taxon>
        <taxon>Fungi</taxon>
        <taxon>Dikarya</taxon>
        <taxon>Ascomycota</taxon>
        <taxon>Pezizomycotina</taxon>
        <taxon>Eurotiomycetes</taxon>
        <taxon>Eurotiomycetidae</taxon>
        <taxon>Eurotiales</taxon>
        <taxon>Aspergillaceae</taxon>
        <taxon>Aspergillus</taxon>
        <taxon>Aspergillus subgen. Circumdati</taxon>
    </lineage>
</organism>